<keyword evidence="5 7" id="KW-0472">Membrane</keyword>
<dbReference type="Pfam" id="PF00892">
    <property type="entry name" value="EamA"/>
    <property type="match status" value="2"/>
</dbReference>
<feature type="transmembrane region" description="Helical" evidence="7">
    <location>
        <begin position="64"/>
        <end position="81"/>
    </location>
</feature>
<evidence type="ECO:0000256" key="5">
    <source>
        <dbReference type="ARBA" id="ARBA00023136"/>
    </source>
</evidence>
<evidence type="ECO:0000256" key="3">
    <source>
        <dbReference type="ARBA" id="ARBA00022692"/>
    </source>
</evidence>
<dbReference type="InterPro" id="IPR037185">
    <property type="entry name" value="EmrE-like"/>
</dbReference>
<accession>A0A1H5K9W1</accession>
<feature type="transmembrane region" description="Helical" evidence="7">
    <location>
        <begin position="93"/>
        <end position="110"/>
    </location>
</feature>
<dbReference type="RefSeq" id="WP_083289296.1">
    <property type="nucleotide sequence ID" value="NZ_FNUC01000003.1"/>
</dbReference>
<reference evidence="10" key="1">
    <citation type="submission" date="2016-10" db="EMBL/GenBank/DDBJ databases">
        <authorList>
            <person name="Varghese N."/>
            <person name="Submissions S."/>
        </authorList>
    </citation>
    <scope>NUCLEOTIDE SEQUENCE [LARGE SCALE GENOMIC DNA]</scope>
    <source>
        <strain evidence="10">DSM 45237</strain>
    </source>
</reference>
<evidence type="ECO:0000259" key="8">
    <source>
        <dbReference type="Pfam" id="PF00892"/>
    </source>
</evidence>
<comment type="subcellular location">
    <subcellularLocation>
        <location evidence="1">Membrane</location>
        <topology evidence="1">Multi-pass membrane protein</topology>
    </subcellularLocation>
</comment>
<dbReference type="SUPFAM" id="SSF103481">
    <property type="entry name" value="Multidrug resistance efflux transporter EmrE"/>
    <property type="match status" value="2"/>
</dbReference>
<evidence type="ECO:0000256" key="1">
    <source>
        <dbReference type="ARBA" id="ARBA00004141"/>
    </source>
</evidence>
<dbReference type="PANTHER" id="PTHR32322:SF9">
    <property type="entry name" value="AMINO-ACID METABOLITE EFFLUX PUMP-RELATED"/>
    <property type="match status" value="1"/>
</dbReference>
<comment type="similarity">
    <text evidence="2">Belongs to the EamA transporter family.</text>
</comment>
<feature type="domain" description="EamA" evidence="8">
    <location>
        <begin position="148"/>
        <end position="278"/>
    </location>
</feature>
<dbReference type="InterPro" id="IPR050638">
    <property type="entry name" value="AA-Vitamin_Transporters"/>
</dbReference>
<feature type="transmembrane region" description="Helical" evidence="7">
    <location>
        <begin position="262"/>
        <end position="279"/>
    </location>
</feature>
<dbReference type="GO" id="GO:0016020">
    <property type="term" value="C:membrane"/>
    <property type="evidence" value="ECO:0007669"/>
    <property type="project" value="UniProtKB-SubCell"/>
</dbReference>
<keyword evidence="3 7" id="KW-0812">Transmembrane</keyword>
<feature type="domain" description="EamA" evidence="8">
    <location>
        <begin position="5"/>
        <end position="135"/>
    </location>
</feature>
<dbReference type="OrthoDB" id="4630069at2"/>
<feature type="transmembrane region" description="Helical" evidence="7">
    <location>
        <begin position="172"/>
        <end position="194"/>
    </location>
</feature>
<organism evidence="9 10">
    <name type="scientific">Jiangella alba</name>
    <dbReference type="NCBI Taxonomy" id="561176"/>
    <lineage>
        <taxon>Bacteria</taxon>
        <taxon>Bacillati</taxon>
        <taxon>Actinomycetota</taxon>
        <taxon>Actinomycetes</taxon>
        <taxon>Jiangellales</taxon>
        <taxon>Jiangellaceae</taxon>
        <taxon>Jiangella</taxon>
    </lineage>
</organism>
<proteinExistence type="inferred from homology"/>
<dbReference type="PANTHER" id="PTHR32322">
    <property type="entry name" value="INNER MEMBRANE TRANSPORTER"/>
    <property type="match status" value="1"/>
</dbReference>
<sequence>MSRRGWILFVALGIIWGIPYMLIKVAVDELSPASIVLARTAIGAALLLPLAARRGYLRPLLPHWRMLLAFTLIEICIPWYLLGYAEQELSSSLTGLLVAAVPLVGAVLVWAMGTERPGRRRLAGLLVGFAGVAALVGFDVEASSPAPVLAVAGTAVCYAVGPIILARWLSQLPGLGVMAASLTASAVLYLPLGLAQWPGEALSGEVWLSVTGLGVVCTVAAFLVFFALVAEVGPSRATVITYVNPAVALLLGVAVLDERITVFTGVGFGLILIGSVLATSKDKEPEPAVVPAATASDRAAGDGSRSREALDVTCDDIARPVPEP</sequence>
<name>A0A1H5K9W1_9ACTN</name>
<feature type="transmembrane region" description="Helical" evidence="7">
    <location>
        <begin position="122"/>
        <end position="140"/>
    </location>
</feature>
<feature type="transmembrane region" description="Helical" evidence="7">
    <location>
        <begin position="146"/>
        <end position="165"/>
    </location>
</feature>
<keyword evidence="4 7" id="KW-1133">Transmembrane helix</keyword>
<evidence type="ECO:0000313" key="9">
    <source>
        <dbReference type="EMBL" id="SEE61374.1"/>
    </source>
</evidence>
<dbReference type="InterPro" id="IPR000620">
    <property type="entry name" value="EamA_dom"/>
</dbReference>
<dbReference type="Proteomes" id="UP000181980">
    <property type="component" value="Unassembled WGS sequence"/>
</dbReference>
<feature type="region of interest" description="Disordered" evidence="6">
    <location>
        <begin position="283"/>
        <end position="310"/>
    </location>
</feature>
<evidence type="ECO:0000313" key="10">
    <source>
        <dbReference type="Proteomes" id="UP000181980"/>
    </source>
</evidence>
<dbReference type="EMBL" id="FNUC01000003">
    <property type="protein sequence ID" value="SEE61374.1"/>
    <property type="molecule type" value="Genomic_DNA"/>
</dbReference>
<feature type="transmembrane region" description="Helical" evidence="7">
    <location>
        <begin position="33"/>
        <end position="52"/>
    </location>
</feature>
<feature type="transmembrane region" description="Helical" evidence="7">
    <location>
        <begin position="7"/>
        <end position="27"/>
    </location>
</feature>
<evidence type="ECO:0000256" key="4">
    <source>
        <dbReference type="ARBA" id="ARBA00022989"/>
    </source>
</evidence>
<feature type="transmembrane region" description="Helical" evidence="7">
    <location>
        <begin position="206"/>
        <end position="230"/>
    </location>
</feature>
<feature type="transmembrane region" description="Helical" evidence="7">
    <location>
        <begin position="237"/>
        <end position="256"/>
    </location>
</feature>
<protein>
    <submittedName>
        <fullName evidence="9">Permease of the drug/metabolite transporter (DMT) superfamily</fullName>
    </submittedName>
</protein>
<keyword evidence="10" id="KW-1185">Reference proteome</keyword>
<evidence type="ECO:0000256" key="6">
    <source>
        <dbReference type="SAM" id="MobiDB-lite"/>
    </source>
</evidence>
<dbReference type="AlphaFoldDB" id="A0A1H5K9W1"/>
<dbReference type="STRING" id="561176.SAMN04488561_1956"/>
<evidence type="ECO:0000256" key="2">
    <source>
        <dbReference type="ARBA" id="ARBA00007362"/>
    </source>
</evidence>
<evidence type="ECO:0000256" key="7">
    <source>
        <dbReference type="SAM" id="Phobius"/>
    </source>
</evidence>
<gene>
    <name evidence="9" type="ORF">SAMN04488561_1956</name>
</gene>